<protein>
    <recommendedName>
        <fullName evidence="1">site-specific DNA-methyltransferase (adenine-specific)</fullName>
        <ecNumber evidence="1">2.1.1.72</ecNumber>
    </recommendedName>
</protein>
<evidence type="ECO:0000256" key="1">
    <source>
        <dbReference type="ARBA" id="ARBA00011900"/>
    </source>
</evidence>
<evidence type="ECO:0000259" key="8">
    <source>
        <dbReference type="Pfam" id="PF02384"/>
    </source>
</evidence>
<feature type="coiled-coil region" evidence="7">
    <location>
        <begin position="530"/>
        <end position="557"/>
    </location>
</feature>
<keyword evidence="7" id="KW-0175">Coiled coil</keyword>
<gene>
    <name evidence="9" type="ORF">CJF60_00945</name>
</gene>
<evidence type="ECO:0000313" key="9">
    <source>
        <dbReference type="EMBL" id="PAF55239.1"/>
    </source>
</evidence>
<dbReference type="SUPFAM" id="SSF53335">
    <property type="entry name" value="S-adenosyl-L-methionine-dependent methyltransferases"/>
    <property type="match status" value="1"/>
</dbReference>
<keyword evidence="10" id="KW-1185">Reference proteome</keyword>
<keyword evidence="3" id="KW-0808">Transferase</keyword>
<evidence type="ECO:0000256" key="2">
    <source>
        <dbReference type="ARBA" id="ARBA00022603"/>
    </source>
</evidence>
<dbReference type="InterPro" id="IPR003356">
    <property type="entry name" value="DNA_methylase_A-5"/>
</dbReference>
<dbReference type="RefSeq" id="WP_084231802.1">
    <property type="nucleotide sequence ID" value="NZ_FWXE01000001.1"/>
</dbReference>
<organism evidence="9 10">
    <name type="scientific">Mycoplasmopsis agassizii</name>
    <dbReference type="NCBI Taxonomy" id="33922"/>
    <lineage>
        <taxon>Bacteria</taxon>
        <taxon>Bacillati</taxon>
        <taxon>Mycoplasmatota</taxon>
        <taxon>Mycoplasmoidales</taxon>
        <taxon>Metamycoplasmataceae</taxon>
        <taxon>Mycoplasmopsis</taxon>
    </lineage>
</organism>
<dbReference type="GO" id="GO:0032259">
    <property type="term" value="P:methylation"/>
    <property type="evidence" value="ECO:0007669"/>
    <property type="project" value="UniProtKB-KW"/>
</dbReference>
<evidence type="ECO:0000256" key="3">
    <source>
        <dbReference type="ARBA" id="ARBA00022679"/>
    </source>
</evidence>
<evidence type="ECO:0000313" key="10">
    <source>
        <dbReference type="Proteomes" id="UP000217033"/>
    </source>
</evidence>
<dbReference type="InterPro" id="IPR029063">
    <property type="entry name" value="SAM-dependent_MTases_sf"/>
</dbReference>
<proteinExistence type="predicted"/>
<dbReference type="InterPro" id="IPR051537">
    <property type="entry name" value="DNA_Adenine_Mtase"/>
</dbReference>
<evidence type="ECO:0000256" key="6">
    <source>
        <dbReference type="ARBA" id="ARBA00047942"/>
    </source>
</evidence>
<feature type="domain" description="DNA methylase adenine-specific" evidence="8">
    <location>
        <begin position="191"/>
        <end position="522"/>
    </location>
</feature>
<comment type="caution">
    <text evidence="9">The sequence shown here is derived from an EMBL/GenBank/DDBJ whole genome shotgun (WGS) entry which is preliminary data.</text>
</comment>
<dbReference type="PANTHER" id="PTHR42933">
    <property type="entry name" value="SLR6095 PROTEIN"/>
    <property type="match status" value="1"/>
</dbReference>
<dbReference type="EMBL" id="NQMN01000001">
    <property type="protein sequence ID" value="PAF55239.1"/>
    <property type="molecule type" value="Genomic_DNA"/>
</dbReference>
<dbReference type="PROSITE" id="PS00092">
    <property type="entry name" value="N6_MTASE"/>
    <property type="match status" value="1"/>
</dbReference>
<comment type="catalytic activity">
    <reaction evidence="6">
        <text>a 2'-deoxyadenosine in DNA + S-adenosyl-L-methionine = an N(6)-methyl-2'-deoxyadenosine in DNA + S-adenosyl-L-homocysteine + H(+)</text>
        <dbReference type="Rhea" id="RHEA:15197"/>
        <dbReference type="Rhea" id="RHEA-COMP:12418"/>
        <dbReference type="Rhea" id="RHEA-COMP:12419"/>
        <dbReference type="ChEBI" id="CHEBI:15378"/>
        <dbReference type="ChEBI" id="CHEBI:57856"/>
        <dbReference type="ChEBI" id="CHEBI:59789"/>
        <dbReference type="ChEBI" id="CHEBI:90615"/>
        <dbReference type="ChEBI" id="CHEBI:90616"/>
        <dbReference type="EC" id="2.1.1.72"/>
    </reaction>
</comment>
<dbReference type="EC" id="2.1.1.72" evidence="1"/>
<evidence type="ECO:0000256" key="7">
    <source>
        <dbReference type="SAM" id="Coils"/>
    </source>
</evidence>
<reference evidence="9" key="1">
    <citation type="submission" date="2017-08" db="EMBL/GenBank/DDBJ databases">
        <authorList>
            <person name="Alvarez-Ponce D."/>
            <person name="Weitzman C.L."/>
            <person name="Tillett R.L."/>
            <person name="Sandmeier F.C."/>
            <person name="Tracy C.R."/>
        </authorList>
    </citation>
    <scope>NUCLEOTIDE SEQUENCE [LARGE SCALE GENOMIC DNA]</scope>
    <source>
        <strain evidence="9">PS6</strain>
    </source>
</reference>
<dbReference type="PRINTS" id="PR00507">
    <property type="entry name" value="N12N6MTFRASE"/>
</dbReference>
<sequence length="591" mass="67643">MKIDYNKIEKNIEEIIENLKGICSQSGLGNTAAEERIITTVFLYKFLNDKFMWKIKEFAEKEDYKISEILESEDKLLLNAFLDTYSGNVAFAYEDTIEFLIKKRSSEEFYKEFDKALVRISNNPRNENFNIETSDGSKKPLFEEISKEVDETTKNSFVTSIFDSITMDKFDFSIEVSNEQNHGAVFRKNFDFYSRIFEYLIKDYNVASGKYAEYFTPQPVSKIISKILVGMSEMKAAAEIYDPSAGSGSLVLHLANELGSDEGISRSLVYTQDISQKSSRFLRINLLLNGLTESLHNVIQGDTILNPSHFEENDPQSGLKSFDYIVSNPPFKLDFSSTRDNIELKWLDAKNKDGLSRFFAGVPKVPNAKKESMAIYLLFIQHIIFSLNEKGKAAIVVPSGFITEKSGISAKIRKYLVDNKILKGSISMPSNIFANTGTNVSVIFIDKANKSDEIFLMDASNLGEKTKEGKNQKTILSHDEEDLIINTFINRIEKENFSKLVSYKEVTEKNNSLSVGQYFDVKIEYIDITEEEFNNKITEYNQDIEQLVLKSQELDKKVVSDLKNLNLLKQTRKNNCLQHKKDETLHKFHLF</sequence>
<dbReference type="PANTHER" id="PTHR42933:SF1">
    <property type="entry name" value="SITE-SPECIFIC DNA-METHYLTRANSFERASE (ADENINE-SPECIFIC)"/>
    <property type="match status" value="1"/>
</dbReference>
<dbReference type="InterPro" id="IPR002052">
    <property type="entry name" value="DNA_methylase_N6_adenine_CS"/>
</dbReference>
<dbReference type="Pfam" id="PF02384">
    <property type="entry name" value="N6_Mtase"/>
    <property type="match status" value="1"/>
</dbReference>
<dbReference type="Proteomes" id="UP000217033">
    <property type="component" value="Unassembled WGS sequence"/>
</dbReference>
<name>A0ABX4H5Q9_9BACT</name>
<keyword evidence="4" id="KW-0949">S-adenosyl-L-methionine</keyword>
<keyword evidence="2 9" id="KW-0489">Methyltransferase</keyword>
<evidence type="ECO:0000256" key="5">
    <source>
        <dbReference type="ARBA" id="ARBA00022747"/>
    </source>
</evidence>
<keyword evidence="5" id="KW-0680">Restriction system</keyword>
<accession>A0ABX4H5Q9</accession>
<dbReference type="Gene3D" id="3.40.50.150">
    <property type="entry name" value="Vaccinia Virus protein VP39"/>
    <property type="match status" value="1"/>
</dbReference>
<evidence type="ECO:0000256" key="4">
    <source>
        <dbReference type="ARBA" id="ARBA00022691"/>
    </source>
</evidence>
<dbReference type="GO" id="GO:0008168">
    <property type="term" value="F:methyltransferase activity"/>
    <property type="evidence" value="ECO:0007669"/>
    <property type="project" value="UniProtKB-KW"/>
</dbReference>